<evidence type="ECO:0000313" key="2">
    <source>
        <dbReference type="Proteomes" id="UP000242699"/>
    </source>
</evidence>
<dbReference type="EMBL" id="PXYT01000079">
    <property type="protein sequence ID" value="PSR24411.1"/>
    <property type="molecule type" value="Genomic_DNA"/>
</dbReference>
<reference evidence="1 2" key="1">
    <citation type="journal article" date="2014" name="BMC Genomics">
        <title>Comparison of environmental and isolate Sulfobacillus genomes reveals diverse carbon, sulfur, nitrogen, and hydrogen metabolisms.</title>
        <authorList>
            <person name="Justice N.B."/>
            <person name="Norman A."/>
            <person name="Brown C.T."/>
            <person name="Singh A."/>
            <person name="Thomas B.C."/>
            <person name="Banfield J.F."/>
        </authorList>
    </citation>
    <scope>NUCLEOTIDE SEQUENCE [LARGE SCALE GENOMIC DNA]</scope>
    <source>
        <strain evidence="1">AMDSBA1</strain>
    </source>
</reference>
<proteinExistence type="predicted"/>
<dbReference type="AlphaFoldDB" id="A0A2T2WQ98"/>
<protein>
    <submittedName>
        <fullName evidence="1">Uncharacterized protein</fullName>
    </submittedName>
</protein>
<dbReference type="Proteomes" id="UP000242699">
    <property type="component" value="Unassembled WGS sequence"/>
</dbReference>
<evidence type="ECO:0000313" key="1">
    <source>
        <dbReference type="EMBL" id="PSR24411.1"/>
    </source>
</evidence>
<sequence length="83" mass="8726">MKTRDAAALSGNRILIAPAVVPQISLRGGFAILGLEDDDNVLYLGTSGFGIDPVSRSTSLLFFRRNGSGNGSGPHSGWQNAHE</sequence>
<organism evidence="1 2">
    <name type="scientific">Sulfobacillus benefaciens</name>
    <dbReference type="NCBI Taxonomy" id="453960"/>
    <lineage>
        <taxon>Bacteria</taxon>
        <taxon>Bacillati</taxon>
        <taxon>Bacillota</taxon>
        <taxon>Clostridia</taxon>
        <taxon>Eubacteriales</taxon>
        <taxon>Clostridiales Family XVII. Incertae Sedis</taxon>
        <taxon>Sulfobacillus</taxon>
    </lineage>
</organism>
<name>A0A2T2WQ98_9FIRM</name>
<comment type="caution">
    <text evidence="1">The sequence shown here is derived from an EMBL/GenBank/DDBJ whole genome shotgun (WGS) entry which is preliminary data.</text>
</comment>
<accession>A0A2T2WQ98</accession>
<gene>
    <name evidence="1" type="ORF">C7B43_19075</name>
</gene>